<proteinExistence type="inferred from homology"/>
<reference evidence="3 4" key="1">
    <citation type="journal article" date="2024" name="J. Plant Pathol.">
        <title>Sequence and assembly of the genome of Seiridium unicorne, isolate CBS 538.82, causal agent of cypress canker disease.</title>
        <authorList>
            <person name="Scali E."/>
            <person name="Rocca G.D."/>
            <person name="Danti R."/>
            <person name="Garbelotto M."/>
            <person name="Barberini S."/>
            <person name="Baroncelli R."/>
            <person name="Emiliani G."/>
        </authorList>
    </citation>
    <scope>NUCLEOTIDE SEQUENCE [LARGE SCALE GENOMIC DNA]</scope>
    <source>
        <strain evidence="3 4">BM-138-508</strain>
    </source>
</reference>
<dbReference type="SFLD" id="SFLDG01206">
    <property type="entry name" value="Xi.1"/>
    <property type="match status" value="1"/>
</dbReference>
<dbReference type="PROSITE" id="PS50405">
    <property type="entry name" value="GST_CTER"/>
    <property type="match status" value="1"/>
</dbReference>
<dbReference type="InterPro" id="IPR036282">
    <property type="entry name" value="Glutathione-S-Trfase_C_sf"/>
</dbReference>
<dbReference type="InterPro" id="IPR040079">
    <property type="entry name" value="Glutathione_S-Trfase"/>
</dbReference>
<dbReference type="PIRSF" id="PIRSF015753">
    <property type="entry name" value="GST"/>
    <property type="match status" value="1"/>
</dbReference>
<dbReference type="SUPFAM" id="SSF52833">
    <property type="entry name" value="Thioredoxin-like"/>
    <property type="match status" value="1"/>
</dbReference>
<keyword evidence="4" id="KW-1185">Reference proteome</keyword>
<dbReference type="InterPro" id="IPR047047">
    <property type="entry name" value="GST_Omega-like_C"/>
</dbReference>
<dbReference type="CDD" id="cd03190">
    <property type="entry name" value="GST_C_Omega_like"/>
    <property type="match status" value="1"/>
</dbReference>
<evidence type="ECO:0000259" key="2">
    <source>
        <dbReference type="PROSITE" id="PS50405"/>
    </source>
</evidence>
<dbReference type="InterPro" id="IPR004045">
    <property type="entry name" value="Glutathione_S-Trfase_N"/>
</dbReference>
<accession>A0ABR2UW08</accession>
<comment type="caution">
    <text evidence="3">The sequence shown here is derived from an EMBL/GenBank/DDBJ whole genome shotgun (WGS) entry which is preliminary data.</text>
</comment>
<protein>
    <submittedName>
        <fullName evidence="3">Glutathione S-transferase</fullName>
    </submittedName>
</protein>
<dbReference type="SFLD" id="SFLDS00019">
    <property type="entry name" value="Glutathione_Transferase_(cytos"/>
    <property type="match status" value="1"/>
</dbReference>
<dbReference type="Gene3D" id="3.40.30.10">
    <property type="entry name" value="Glutaredoxin"/>
    <property type="match status" value="1"/>
</dbReference>
<organism evidence="3 4">
    <name type="scientific">Seiridium unicorne</name>
    <dbReference type="NCBI Taxonomy" id="138068"/>
    <lineage>
        <taxon>Eukaryota</taxon>
        <taxon>Fungi</taxon>
        <taxon>Dikarya</taxon>
        <taxon>Ascomycota</taxon>
        <taxon>Pezizomycotina</taxon>
        <taxon>Sordariomycetes</taxon>
        <taxon>Xylariomycetidae</taxon>
        <taxon>Amphisphaeriales</taxon>
        <taxon>Sporocadaceae</taxon>
        <taxon>Seiridium</taxon>
    </lineage>
</organism>
<dbReference type="Pfam" id="PF13410">
    <property type="entry name" value="GST_C_2"/>
    <property type="match status" value="1"/>
</dbReference>
<dbReference type="InterPro" id="IPR016639">
    <property type="entry name" value="GST_Omega/GSH"/>
</dbReference>
<comment type="similarity">
    <text evidence="1">Belongs to the GST superfamily.</text>
</comment>
<dbReference type="Gene3D" id="1.20.1050.10">
    <property type="match status" value="1"/>
</dbReference>
<sequence length="339" mass="38994">MANTDSNIHKLNYQKDGNFIRPDSTFRNSISKDSNSRFPAEKGRYALYVSPGCPWAHRTLIVRALKHLEDIVDLYLLGNMGPKGWEFDGAFDGVLTEDPLHPGVRYLRELYEKVEPGFSGRVTVPVLWDKKTDTIVNNESSEIIRMFYGEFDDLLPEAYREVNRRGGGFYPQQLRSQIDDINGWVYDTVNNGVYKTGFASTQEAYEENLYTLFESLDRLEGILAGHGKPFLLGEHLTEADIRLYTTIARFDVAYQYVFMCNLKSIRHDYPSLHLWLRRLYWDQSDLTNGAFHRTTQPWIGKYSAGYATSRQRIVTHDSVLIIPKGPAVAIESLRDDEKL</sequence>
<dbReference type="InterPro" id="IPR036249">
    <property type="entry name" value="Thioredoxin-like_sf"/>
</dbReference>
<evidence type="ECO:0000313" key="3">
    <source>
        <dbReference type="EMBL" id="KAK9418855.1"/>
    </source>
</evidence>
<dbReference type="PANTHER" id="PTHR32419">
    <property type="entry name" value="GLUTATHIONYL-HYDROQUINONE REDUCTASE"/>
    <property type="match status" value="1"/>
</dbReference>
<dbReference type="InterPro" id="IPR010987">
    <property type="entry name" value="Glutathione-S-Trfase_C-like"/>
</dbReference>
<dbReference type="Pfam" id="PF13409">
    <property type="entry name" value="GST_N_2"/>
    <property type="match status" value="1"/>
</dbReference>
<dbReference type="SUPFAM" id="SSF47616">
    <property type="entry name" value="GST C-terminal domain-like"/>
    <property type="match status" value="1"/>
</dbReference>
<name>A0ABR2UW08_9PEZI</name>
<dbReference type="Proteomes" id="UP001408356">
    <property type="component" value="Unassembled WGS sequence"/>
</dbReference>
<gene>
    <name evidence="3" type="ORF">SUNI508_07627</name>
</gene>
<dbReference type="EMBL" id="JARVKF010000342">
    <property type="protein sequence ID" value="KAK9418855.1"/>
    <property type="molecule type" value="Genomic_DNA"/>
</dbReference>
<dbReference type="PANTHER" id="PTHR32419:SF25">
    <property type="entry name" value="GLUTATHIONE S-TRANSFERASE (EUROFUNG)"/>
    <property type="match status" value="1"/>
</dbReference>
<evidence type="ECO:0000256" key="1">
    <source>
        <dbReference type="ARBA" id="ARBA00007409"/>
    </source>
</evidence>
<evidence type="ECO:0000313" key="4">
    <source>
        <dbReference type="Proteomes" id="UP001408356"/>
    </source>
</evidence>
<feature type="domain" description="GST C-terminal" evidence="2">
    <location>
        <begin position="171"/>
        <end position="296"/>
    </location>
</feature>
<dbReference type="SFLD" id="SFLDG01148">
    <property type="entry name" value="Xi_(cytGST)"/>
    <property type="match status" value="1"/>
</dbReference>